<protein>
    <submittedName>
        <fullName evidence="2">Uncharacterized protein</fullName>
    </submittedName>
</protein>
<evidence type="ECO:0000256" key="1">
    <source>
        <dbReference type="SAM" id="MobiDB-lite"/>
    </source>
</evidence>
<feature type="region of interest" description="Disordered" evidence="1">
    <location>
        <begin position="109"/>
        <end position="129"/>
    </location>
</feature>
<feature type="region of interest" description="Disordered" evidence="1">
    <location>
        <begin position="319"/>
        <end position="344"/>
    </location>
</feature>
<keyword evidence="3" id="KW-1185">Reference proteome</keyword>
<feature type="region of interest" description="Disordered" evidence="1">
    <location>
        <begin position="248"/>
        <end position="275"/>
    </location>
</feature>
<feature type="compositionally biased region" description="Polar residues" evidence="1">
    <location>
        <begin position="109"/>
        <end position="119"/>
    </location>
</feature>
<proteinExistence type="predicted"/>
<accession>E9GJ21</accession>
<organism evidence="2 3">
    <name type="scientific">Daphnia pulex</name>
    <name type="common">Water flea</name>
    <dbReference type="NCBI Taxonomy" id="6669"/>
    <lineage>
        <taxon>Eukaryota</taxon>
        <taxon>Metazoa</taxon>
        <taxon>Ecdysozoa</taxon>
        <taxon>Arthropoda</taxon>
        <taxon>Crustacea</taxon>
        <taxon>Branchiopoda</taxon>
        <taxon>Diplostraca</taxon>
        <taxon>Cladocera</taxon>
        <taxon>Anomopoda</taxon>
        <taxon>Daphniidae</taxon>
        <taxon>Daphnia</taxon>
    </lineage>
</organism>
<dbReference type="AlphaFoldDB" id="E9GJ21"/>
<dbReference type="InParanoid" id="E9GJ21"/>
<name>E9GJ21_DAPPU</name>
<feature type="compositionally biased region" description="Low complexity" evidence="1">
    <location>
        <begin position="260"/>
        <end position="271"/>
    </location>
</feature>
<feature type="region of interest" description="Disordered" evidence="1">
    <location>
        <begin position="448"/>
        <end position="480"/>
    </location>
</feature>
<reference evidence="2 3" key="1">
    <citation type="journal article" date="2011" name="Science">
        <title>The ecoresponsive genome of Daphnia pulex.</title>
        <authorList>
            <person name="Colbourne J.K."/>
            <person name="Pfrender M.E."/>
            <person name="Gilbert D."/>
            <person name="Thomas W.K."/>
            <person name="Tucker A."/>
            <person name="Oakley T.H."/>
            <person name="Tokishita S."/>
            <person name="Aerts A."/>
            <person name="Arnold G.J."/>
            <person name="Basu M.K."/>
            <person name="Bauer D.J."/>
            <person name="Caceres C.E."/>
            <person name="Carmel L."/>
            <person name="Casola C."/>
            <person name="Choi J.H."/>
            <person name="Detter J.C."/>
            <person name="Dong Q."/>
            <person name="Dusheyko S."/>
            <person name="Eads B.D."/>
            <person name="Frohlich T."/>
            <person name="Geiler-Samerotte K.A."/>
            <person name="Gerlach D."/>
            <person name="Hatcher P."/>
            <person name="Jogdeo S."/>
            <person name="Krijgsveld J."/>
            <person name="Kriventseva E.V."/>
            <person name="Kultz D."/>
            <person name="Laforsch C."/>
            <person name="Lindquist E."/>
            <person name="Lopez J."/>
            <person name="Manak J.R."/>
            <person name="Muller J."/>
            <person name="Pangilinan J."/>
            <person name="Patwardhan R.P."/>
            <person name="Pitluck S."/>
            <person name="Pritham E.J."/>
            <person name="Rechtsteiner A."/>
            <person name="Rho M."/>
            <person name="Rogozin I.B."/>
            <person name="Sakarya O."/>
            <person name="Salamov A."/>
            <person name="Schaack S."/>
            <person name="Shapiro H."/>
            <person name="Shiga Y."/>
            <person name="Skalitzky C."/>
            <person name="Smith Z."/>
            <person name="Souvorov A."/>
            <person name="Sung W."/>
            <person name="Tang Z."/>
            <person name="Tsuchiya D."/>
            <person name="Tu H."/>
            <person name="Vos H."/>
            <person name="Wang M."/>
            <person name="Wolf Y.I."/>
            <person name="Yamagata H."/>
            <person name="Yamada T."/>
            <person name="Ye Y."/>
            <person name="Shaw J.R."/>
            <person name="Andrews J."/>
            <person name="Crease T.J."/>
            <person name="Tang H."/>
            <person name="Lucas S.M."/>
            <person name="Robertson H.M."/>
            <person name="Bork P."/>
            <person name="Koonin E.V."/>
            <person name="Zdobnov E.M."/>
            <person name="Grigoriev I.V."/>
            <person name="Lynch M."/>
            <person name="Boore J.L."/>
        </authorList>
    </citation>
    <scope>NUCLEOTIDE SEQUENCE [LARGE SCALE GENOMIC DNA]</scope>
</reference>
<sequence length="525" mass="58413">MSPTVPTTTDPRDDEDNDDDPSWILLRQMDALRRRVALSNFEPTPGVDQSTGRQQHQDRQVHLGWSCSSLQQDPVVGGEGMAAAAYAGLVTVLGNKGKEAESGDCWLMSHQQSSSSGPKGTTDDGGGVGNRDEAIKTADFWIHQLRSVLHETRSNLNLIVAFHQRQLQQQAKQPATTTPAAAQLEPSRTIIRSSQSDVAVQTNLTNNQEQETGQTAAAAAAQSKLNYYRKSLGRVSDDHVAAGPLIGQLSPSLPPLHNPASAKAASSSRSKVMPESLEAGDGGCHFIRAGNSCCALSAHSCRFHSGSCCCRATNRQILSKRPSDSSRNKRTKSRKRLDEDDKESWANRHDSTAAIFLLNEAWQLAGLHTRQRMSILGRHYRILYQRHRRLRRKHGQLRRIFQRTRRRTLYVQLQLQILLESIGSQVDDVASDWVDRLKGLLTLRADGQMGAPPSSSSPDVSYSPLAKDSTGRQQRRQQQFRANDENYSFSLYRWYSSLSLKLSWLQTSHGTVMENLLLWIPRTNS</sequence>
<dbReference type="OrthoDB" id="6364302at2759"/>
<feature type="compositionally biased region" description="Low complexity" evidence="1">
    <location>
        <begin position="452"/>
        <end position="464"/>
    </location>
</feature>
<evidence type="ECO:0000313" key="3">
    <source>
        <dbReference type="Proteomes" id="UP000000305"/>
    </source>
</evidence>
<dbReference type="EMBL" id="GL732547">
    <property type="protein sequence ID" value="EFX80370.1"/>
    <property type="molecule type" value="Genomic_DNA"/>
</dbReference>
<feature type="compositionally biased region" description="Acidic residues" evidence="1">
    <location>
        <begin position="12"/>
        <end position="21"/>
    </location>
</feature>
<evidence type="ECO:0000313" key="2">
    <source>
        <dbReference type="EMBL" id="EFX80370.1"/>
    </source>
</evidence>
<dbReference type="Proteomes" id="UP000000305">
    <property type="component" value="Unassembled WGS sequence"/>
</dbReference>
<feature type="region of interest" description="Disordered" evidence="1">
    <location>
        <begin position="1"/>
        <end position="22"/>
    </location>
</feature>
<gene>
    <name evidence="2" type="ORF">DAPPUDRAFT_243541</name>
</gene>
<dbReference type="HOGENOM" id="CLU_519018_0_0_1"/>
<dbReference type="KEGG" id="dpx:DAPPUDRAFT_243541"/>